<evidence type="ECO:0000256" key="4">
    <source>
        <dbReference type="ARBA" id="ARBA00022692"/>
    </source>
</evidence>
<evidence type="ECO:0000256" key="2">
    <source>
        <dbReference type="ARBA" id="ARBA00022676"/>
    </source>
</evidence>
<dbReference type="Pfam" id="PF00535">
    <property type="entry name" value="Glycos_transf_2"/>
    <property type="match status" value="1"/>
</dbReference>
<keyword evidence="11" id="KW-1185">Reference proteome</keyword>
<dbReference type="OrthoDB" id="9807795at2"/>
<name>A0A2R4VUK7_9PROT</name>
<evidence type="ECO:0000256" key="5">
    <source>
        <dbReference type="ARBA" id="ARBA00022985"/>
    </source>
</evidence>
<dbReference type="GO" id="GO:0005886">
    <property type="term" value="C:plasma membrane"/>
    <property type="evidence" value="ECO:0007669"/>
    <property type="project" value="TreeGrafter"/>
</dbReference>
<dbReference type="Proteomes" id="UP000077405">
    <property type="component" value="Plasmid pYZ4"/>
</dbReference>
<dbReference type="AlphaFoldDB" id="A0A2R4VUK7"/>
<evidence type="ECO:0000256" key="3">
    <source>
        <dbReference type="ARBA" id="ARBA00022679"/>
    </source>
</evidence>
<evidence type="ECO:0000256" key="8">
    <source>
        <dbReference type="SAM" id="Phobius"/>
    </source>
</evidence>
<evidence type="ECO:0000259" key="9">
    <source>
        <dbReference type="Pfam" id="PF00535"/>
    </source>
</evidence>
<keyword evidence="4 8" id="KW-0812">Transmembrane</keyword>
<dbReference type="EMBL" id="CP028905">
    <property type="protein sequence ID" value="AWB08130.1"/>
    <property type="molecule type" value="Genomic_DNA"/>
</dbReference>
<feature type="transmembrane region" description="Helical" evidence="8">
    <location>
        <begin position="241"/>
        <end position="262"/>
    </location>
</feature>
<evidence type="ECO:0000313" key="11">
    <source>
        <dbReference type="Proteomes" id="UP000077405"/>
    </source>
</evidence>
<accession>A0A2R4VUK7</accession>
<evidence type="ECO:0000256" key="6">
    <source>
        <dbReference type="ARBA" id="ARBA00022989"/>
    </source>
</evidence>
<dbReference type="PANTHER" id="PTHR48090:SF3">
    <property type="entry name" value="UNDECAPRENYL-PHOSPHATE 4-DEOXY-4-FORMAMIDO-L-ARABINOSE TRANSFERASE"/>
    <property type="match status" value="1"/>
</dbReference>
<keyword evidence="6 8" id="KW-1133">Transmembrane helix</keyword>
<sequence>MEKPTLREDGQPTLAIVIPVFNDWESVAMLIRGLGRSLGSDERAVHLVIVDDGSTEPEAGLKEAVAETPFTGTLLRLVRNVGHQRAIAIGLCQAVELAADRVVIMDGDGEDRPEDVPLLLAGLRDNPRSIVVADRRSRSEGPSFTLFYRVYKKVFSLLTGTPISFGNFSAMGLATATRLASMHELLLHVPATMIRSRCPIVRVGTDRGHRYAGQSKMNLVSLVVHGLSSIAVFSERTFTRILLFSAAIFALSGLAAVIAVLLKMLGMATPGWTTTVAGIVMVVLVQNAAVSLGGLFVVLNNKRDFALIPRQIAPIFLAEAVRLDGRSETRNAGSEETSELAI</sequence>
<keyword evidence="7 8" id="KW-0472">Membrane</keyword>
<evidence type="ECO:0000256" key="1">
    <source>
        <dbReference type="ARBA" id="ARBA00022475"/>
    </source>
</evidence>
<dbReference type="InterPro" id="IPR001173">
    <property type="entry name" value="Glyco_trans_2-like"/>
</dbReference>
<keyword evidence="1" id="KW-1003">Cell membrane</keyword>
<dbReference type="InterPro" id="IPR029044">
    <property type="entry name" value="Nucleotide-diphossugar_trans"/>
</dbReference>
<dbReference type="GO" id="GO:0016757">
    <property type="term" value="F:glycosyltransferase activity"/>
    <property type="evidence" value="ECO:0007669"/>
    <property type="project" value="UniProtKB-KW"/>
</dbReference>
<protein>
    <submittedName>
        <fullName evidence="10">Membrane glycosyltransferase</fullName>
    </submittedName>
</protein>
<reference evidence="10 11" key="1">
    <citation type="submission" date="2018-04" db="EMBL/GenBank/DDBJ databases">
        <title>Complete genome sequence of the nitrogen-fixing bacterium Azospirillum humicireducens type strain SgZ-5.</title>
        <authorList>
            <person name="Yu Z."/>
        </authorList>
    </citation>
    <scope>NUCLEOTIDE SEQUENCE [LARGE SCALE GENOMIC DNA]</scope>
    <source>
        <strain evidence="10 11">SgZ-5</strain>
        <plasmid evidence="10 11">pYZ4</plasmid>
    </source>
</reference>
<evidence type="ECO:0000256" key="7">
    <source>
        <dbReference type="ARBA" id="ARBA00023136"/>
    </source>
</evidence>
<dbReference type="KEGG" id="ahu:A6A40_24165"/>
<geneLocation type="plasmid" evidence="10 11">
    <name>pYZ4</name>
</geneLocation>
<dbReference type="Gene3D" id="3.90.550.10">
    <property type="entry name" value="Spore Coat Polysaccharide Biosynthesis Protein SpsA, Chain A"/>
    <property type="match status" value="1"/>
</dbReference>
<dbReference type="GO" id="GO:0009103">
    <property type="term" value="P:lipopolysaccharide biosynthetic process"/>
    <property type="evidence" value="ECO:0007669"/>
    <property type="project" value="UniProtKB-KW"/>
</dbReference>
<feature type="transmembrane region" description="Helical" evidence="8">
    <location>
        <begin position="274"/>
        <end position="299"/>
    </location>
</feature>
<keyword evidence="5" id="KW-0448">Lipopolysaccharide biosynthesis</keyword>
<dbReference type="InterPro" id="IPR050256">
    <property type="entry name" value="Glycosyltransferase_2"/>
</dbReference>
<keyword evidence="10" id="KW-0614">Plasmid</keyword>
<gene>
    <name evidence="10" type="ORF">A6A40_24165</name>
</gene>
<evidence type="ECO:0000313" key="10">
    <source>
        <dbReference type="EMBL" id="AWB08130.1"/>
    </source>
</evidence>
<dbReference type="PANTHER" id="PTHR48090">
    <property type="entry name" value="UNDECAPRENYL-PHOSPHATE 4-DEOXY-4-FORMAMIDO-L-ARABINOSE TRANSFERASE-RELATED"/>
    <property type="match status" value="1"/>
</dbReference>
<feature type="domain" description="Glycosyltransferase 2-like" evidence="9">
    <location>
        <begin position="16"/>
        <end position="145"/>
    </location>
</feature>
<organism evidence="10 11">
    <name type="scientific">Azospirillum humicireducens</name>
    <dbReference type="NCBI Taxonomy" id="1226968"/>
    <lineage>
        <taxon>Bacteria</taxon>
        <taxon>Pseudomonadati</taxon>
        <taxon>Pseudomonadota</taxon>
        <taxon>Alphaproteobacteria</taxon>
        <taxon>Rhodospirillales</taxon>
        <taxon>Azospirillaceae</taxon>
        <taxon>Azospirillum</taxon>
    </lineage>
</organism>
<feature type="transmembrane region" description="Helical" evidence="8">
    <location>
        <begin position="217"/>
        <end position="234"/>
    </location>
</feature>
<dbReference type="RefSeq" id="WP_108548404.1">
    <property type="nucleotide sequence ID" value="NZ_CP028905.1"/>
</dbReference>
<keyword evidence="3 10" id="KW-0808">Transferase</keyword>
<keyword evidence="2" id="KW-0328">Glycosyltransferase</keyword>
<proteinExistence type="predicted"/>
<dbReference type="SUPFAM" id="SSF53448">
    <property type="entry name" value="Nucleotide-diphospho-sugar transferases"/>
    <property type="match status" value="1"/>
</dbReference>